<gene>
    <name evidence="14" type="ORF">INT45_005385</name>
</gene>
<dbReference type="InterPro" id="IPR000679">
    <property type="entry name" value="Znf_GATA"/>
</dbReference>
<dbReference type="InterPro" id="IPR000949">
    <property type="entry name" value="ELM2_dom"/>
</dbReference>
<accession>A0A8H7VI30</accession>
<dbReference type="InterPro" id="IPR043151">
    <property type="entry name" value="BAH_sf"/>
</dbReference>
<feature type="region of interest" description="Disordered" evidence="7">
    <location>
        <begin position="718"/>
        <end position="758"/>
    </location>
</feature>
<dbReference type="Gene3D" id="1.10.10.60">
    <property type="entry name" value="Homeodomain-like"/>
    <property type="match status" value="1"/>
</dbReference>
<dbReference type="Pfam" id="PF00249">
    <property type="entry name" value="Myb_DNA-binding"/>
    <property type="match status" value="1"/>
</dbReference>
<dbReference type="Gene3D" id="2.30.30.490">
    <property type="match status" value="1"/>
</dbReference>
<dbReference type="SUPFAM" id="SSF57716">
    <property type="entry name" value="Glucocorticoid receptor-like (DNA-binding domain)"/>
    <property type="match status" value="1"/>
</dbReference>
<dbReference type="Pfam" id="PF13832">
    <property type="entry name" value="zf-HC5HC2H_2"/>
    <property type="match status" value="1"/>
</dbReference>
<feature type="compositionally biased region" description="Polar residues" evidence="7">
    <location>
        <begin position="234"/>
        <end position="248"/>
    </location>
</feature>
<feature type="domain" description="BAH" evidence="10">
    <location>
        <begin position="20"/>
        <end position="138"/>
    </location>
</feature>
<proteinExistence type="predicted"/>
<dbReference type="InterPro" id="IPR001965">
    <property type="entry name" value="Znf_PHD"/>
</dbReference>
<evidence type="ECO:0000259" key="10">
    <source>
        <dbReference type="PROSITE" id="PS51038"/>
    </source>
</evidence>
<feature type="region of interest" description="Disordered" evidence="7">
    <location>
        <begin position="392"/>
        <end position="475"/>
    </location>
</feature>
<dbReference type="InterPro" id="IPR019786">
    <property type="entry name" value="Zinc_finger_PHD-type_CS"/>
</dbReference>
<dbReference type="Proteomes" id="UP000646827">
    <property type="component" value="Unassembled WGS sequence"/>
</dbReference>
<dbReference type="PROSITE" id="PS01359">
    <property type="entry name" value="ZF_PHD_1"/>
    <property type="match status" value="1"/>
</dbReference>
<dbReference type="InterPro" id="IPR034732">
    <property type="entry name" value="EPHD"/>
</dbReference>
<dbReference type="GO" id="GO:0036205">
    <property type="term" value="P:histone catabolic process"/>
    <property type="evidence" value="ECO:0007669"/>
    <property type="project" value="TreeGrafter"/>
</dbReference>
<dbReference type="SUPFAM" id="SSF57903">
    <property type="entry name" value="FYVE/PHD zinc finger"/>
    <property type="match status" value="2"/>
</dbReference>
<feature type="domain" description="PHD-type" evidence="8">
    <location>
        <begin position="175"/>
        <end position="227"/>
    </location>
</feature>
<dbReference type="PROSITE" id="PS51156">
    <property type="entry name" value="ELM2"/>
    <property type="match status" value="1"/>
</dbReference>
<dbReference type="OrthoDB" id="336088at2759"/>
<feature type="domain" description="GATA-type" evidence="9">
    <location>
        <begin position="662"/>
        <end position="724"/>
    </location>
</feature>
<keyword evidence="5" id="KW-0539">Nucleus</keyword>
<evidence type="ECO:0000256" key="1">
    <source>
        <dbReference type="ARBA" id="ARBA00022723"/>
    </source>
</evidence>
<dbReference type="FunFam" id="1.10.10.60:FF:000012">
    <property type="entry name" value="Metastasis-associated 1 family, member 3"/>
    <property type="match status" value="1"/>
</dbReference>
<organism evidence="14 15">
    <name type="scientific">Circinella minor</name>
    <dbReference type="NCBI Taxonomy" id="1195481"/>
    <lineage>
        <taxon>Eukaryota</taxon>
        <taxon>Fungi</taxon>
        <taxon>Fungi incertae sedis</taxon>
        <taxon>Mucoromycota</taxon>
        <taxon>Mucoromycotina</taxon>
        <taxon>Mucoromycetes</taxon>
        <taxon>Mucorales</taxon>
        <taxon>Lichtheimiaceae</taxon>
        <taxon>Circinella</taxon>
    </lineage>
</organism>
<keyword evidence="4" id="KW-0238">DNA-binding</keyword>
<dbReference type="Pfam" id="PF01426">
    <property type="entry name" value="BAH"/>
    <property type="match status" value="1"/>
</dbReference>
<comment type="caution">
    <text evidence="14">The sequence shown here is derived from an EMBL/GenBank/DDBJ whole genome shotgun (WGS) entry which is preliminary data.</text>
</comment>
<dbReference type="InterPro" id="IPR011011">
    <property type="entry name" value="Znf_FYVE_PHD"/>
</dbReference>
<feature type="region of interest" description="Disordered" evidence="7">
    <location>
        <begin position="234"/>
        <end position="336"/>
    </location>
</feature>
<evidence type="ECO:0000256" key="6">
    <source>
        <dbReference type="PROSITE-ProRule" id="PRU00094"/>
    </source>
</evidence>
<dbReference type="InterPro" id="IPR001005">
    <property type="entry name" value="SANT/Myb"/>
</dbReference>
<dbReference type="PANTHER" id="PTHR47672:SF1">
    <property type="entry name" value="E3 UBIQUITIN-PROTEIN LIGASE SNT2"/>
    <property type="match status" value="1"/>
</dbReference>
<reference evidence="14 15" key="1">
    <citation type="submission" date="2020-12" db="EMBL/GenBank/DDBJ databases">
        <title>Metabolic potential, ecology and presence of endohyphal bacteria is reflected in genomic diversity of Mucoromycotina.</title>
        <authorList>
            <person name="Muszewska A."/>
            <person name="Okrasinska A."/>
            <person name="Steczkiewicz K."/>
            <person name="Drgas O."/>
            <person name="Orlowska M."/>
            <person name="Perlinska-Lenart U."/>
            <person name="Aleksandrzak-Piekarczyk T."/>
            <person name="Szatraj K."/>
            <person name="Zielenkiewicz U."/>
            <person name="Pilsyk S."/>
            <person name="Malc E."/>
            <person name="Mieczkowski P."/>
            <person name="Kruszewska J.S."/>
            <person name="Biernat P."/>
            <person name="Pawlowska J."/>
        </authorList>
    </citation>
    <scope>NUCLEOTIDE SEQUENCE [LARGE SCALE GENOMIC DNA]</scope>
    <source>
        <strain evidence="14 15">CBS 142.35</strain>
    </source>
</reference>
<dbReference type="GO" id="GO:0004842">
    <property type="term" value="F:ubiquitin-protein transferase activity"/>
    <property type="evidence" value="ECO:0007669"/>
    <property type="project" value="TreeGrafter"/>
</dbReference>
<evidence type="ECO:0000259" key="12">
    <source>
        <dbReference type="PROSITE" id="PS51293"/>
    </source>
</evidence>
<evidence type="ECO:0000259" key="8">
    <source>
        <dbReference type="PROSITE" id="PS50016"/>
    </source>
</evidence>
<dbReference type="InterPro" id="IPR019787">
    <property type="entry name" value="Znf_PHD-finger"/>
</dbReference>
<evidence type="ECO:0000256" key="5">
    <source>
        <dbReference type="ARBA" id="ARBA00023242"/>
    </source>
</evidence>
<name>A0A8H7VI30_9FUNG</name>
<dbReference type="PROSITE" id="PS51038">
    <property type="entry name" value="BAH"/>
    <property type="match status" value="1"/>
</dbReference>
<feature type="domain" description="PHD-type" evidence="13">
    <location>
        <begin position="828"/>
        <end position="964"/>
    </location>
</feature>
<dbReference type="PROSITE" id="PS51805">
    <property type="entry name" value="EPHD"/>
    <property type="match status" value="1"/>
</dbReference>
<evidence type="ECO:0000259" key="11">
    <source>
        <dbReference type="PROSITE" id="PS51156"/>
    </source>
</evidence>
<evidence type="ECO:0000259" key="9">
    <source>
        <dbReference type="PROSITE" id="PS50114"/>
    </source>
</evidence>
<feature type="compositionally biased region" description="Polar residues" evidence="7">
    <location>
        <begin position="442"/>
        <end position="454"/>
    </location>
</feature>
<dbReference type="PROSITE" id="PS51293">
    <property type="entry name" value="SANT"/>
    <property type="match status" value="1"/>
</dbReference>
<feature type="domain" description="ELM2" evidence="11">
    <location>
        <begin position="385"/>
        <end position="533"/>
    </location>
</feature>
<keyword evidence="2 6" id="KW-0863">Zinc-finger</keyword>
<protein>
    <submittedName>
        <fullName evidence="14">Uncharacterized protein</fullName>
    </submittedName>
</protein>
<feature type="compositionally biased region" description="Low complexity" evidence="7">
    <location>
        <begin position="249"/>
        <end position="260"/>
    </location>
</feature>
<dbReference type="GO" id="GO:0003682">
    <property type="term" value="F:chromatin binding"/>
    <property type="evidence" value="ECO:0007669"/>
    <property type="project" value="InterPro"/>
</dbReference>
<dbReference type="SMART" id="SM00717">
    <property type="entry name" value="SANT"/>
    <property type="match status" value="1"/>
</dbReference>
<dbReference type="InterPro" id="IPR013088">
    <property type="entry name" value="Znf_NHR/GATA"/>
</dbReference>
<dbReference type="Gene3D" id="3.30.40.10">
    <property type="entry name" value="Zinc/RING finger domain, C3HC4 (zinc finger)"/>
    <property type="match status" value="2"/>
</dbReference>
<dbReference type="PROSITE" id="PS50016">
    <property type="entry name" value="ZF_PHD_2"/>
    <property type="match status" value="2"/>
</dbReference>
<sequence length="1140" mass="128318">MADSRMVTDPIVEATLMDGTTIAVNDHVYLAPEHLGETYYIGRVMEFCGNSKRRGLQARIAWYNRPRDVISRKNHDPRLLVATMHSDLNPISSIRGKCTVTHRYYIPAGQLDKYKQRDDHFYYHQLYDRYMQRVYDIVPCELVQNVPKDVQTALRERYQFIVVEQGKAAELTIARRTCCVCHDWCASASSVRCAACQKNYHMGCLNPPLLRKPSKGFAWQCAFCSRKEMLEVSNTPSQSNIELPNTTKSPPSSSSPLSEPKITIRVPLSSSSPPISSASTATTSNSDNDTTTGLQSSSTISSRRPTRNATRQTIQKGDSPIAAPQITTNGQKQPELKLRLQMNGIDKDRPQDQHRMTNMWPFRYFGVHTNIKDILDIDDRIYPRARSRLGARYQADPIPDQINTSKKSPAEPPINHQPSPPKLRPKRFEKKTRPRSRRRTEGSPNYGRSQSASEENVEESGPIERGTDATLTPLFHPNRLTDKQLDEYMNQAKSLPTLPLPPYSGDLMDRALLCLEHCDYDTEAALEEMRKVDESDFVHIVEWTPEEVEAFENGIKQYGHDLYHVGRMVPSKKHADVVRYFYQWKKTDRYEPVYIHWTKVYKPTKKFKKFGNQASSGETKPSPMGSPINKNDSTAMEMDDSESEMDSGEESDPTVIHASTQIVKNFQCANCQSPDSKIWRRLPTDLDRKRKQFRQVLCNECGEFWLKYGIMRKTSVERTLQRGKPRGLKANGDAGANTKGGSKRKRGNDGSTKSGSKKLKDDKRIVPILFDPSPCAICDDMEPRERLLTCHGCGISVHGDCYGAHKSIKEAWKCDVCVNKKNPTASYSYQCILCSEPRSSSRQALKKTSAYNWVHVLCAMFIPEVKFVNIATLQPAEYIAAINKARWDETCHLCNKQTGACVVCGDCNKPVHVQCALQHNYTVAFEVQSSKGAGSNAVTIPANTFPSNPSSGIMIPQVFCPDHDISKHQLVRLNERTSDANISCIRTYASHYKQVVPGTTPAMRRYRAILASQGHPYNTAIYNPSNLQLESPPNSTSTTIPSARQSSLAAMPPNRASTTLSSSLISPTTPSFRGITTNKSTPMSINSIIGQTKCSECPVEFSPFWWDVDSTSSKKLCHRCYWRHKRTDSTTTTTTTLTTT</sequence>
<feature type="compositionally biased region" description="Basic residues" evidence="7">
    <location>
        <begin position="423"/>
        <end position="438"/>
    </location>
</feature>
<dbReference type="InterPro" id="IPR017884">
    <property type="entry name" value="SANT_dom"/>
</dbReference>
<dbReference type="EMBL" id="JAEPRB010000311">
    <property type="protein sequence ID" value="KAG2217283.1"/>
    <property type="molecule type" value="Genomic_DNA"/>
</dbReference>
<dbReference type="SMART" id="SM00439">
    <property type="entry name" value="BAH"/>
    <property type="match status" value="1"/>
</dbReference>
<evidence type="ECO:0000256" key="7">
    <source>
        <dbReference type="SAM" id="MobiDB-lite"/>
    </source>
</evidence>
<feature type="region of interest" description="Disordered" evidence="7">
    <location>
        <begin position="611"/>
        <end position="653"/>
    </location>
</feature>
<keyword evidence="15" id="KW-1185">Reference proteome</keyword>
<dbReference type="InterPro" id="IPR013083">
    <property type="entry name" value="Znf_RING/FYVE/PHD"/>
</dbReference>
<dbReference type="GO" id="GO:0006355">
    <property type="term" value="P:regulation of DNA-templated transcription"/>
    <property type="evidence" value="ECO:0007669"/>
    <property type="project" value="InterPro"/>
</dbReference>
<keyword evidence="3" id="KW-0862">Zinc</keyword>
<feature type="domain" description="SANT" evidence="12">
    <location>
        <begin position="542"/>
        <end position="589"/>
    </location>
</feature>
<dbReference type="CDD" id="cd15497">
    <property type="entry name" value="PHD1_Snt2p_like"/>
    <property type="match status" value="1"/>
</dbReference>
<dbReference type="GO" id="GO:0008270">
    <property type="term" value="F:zinc ion binding"/>
    <property type="evidence" value="ECO:0007669"/>
    <property type="project" value="UniProtKB-KW"/>
</dbReference>
<dbReference type="AlphaFoldDB" id="A0A8H7VI30"/>
<dbReference type="InterPro" id="IPR001025">
    <property type="entry name" value="BAH_dom"/>
</dbReference>
<dbReference type="InterPro" id="IPR009057">
    <property type="entry name" value="Homeodomain-like_sf"/>
</dbReference>
<dbReference type="Gene3D" id="3.30.50.10">
    <property type="entry name" value="Erythroid Transcription Factor GATA-1, subunit A"/>
    <property type="match status" value="1"/>
</dbReference>
<dbReference type="GO" id="GO:0043565">
    <property type="term" value="F:sequence-specific DNA binding"/>
    <property type="evidence" value="ECO:0007669"/>
    <property type="project" value="InterPro"/>
</dbReference>
<dbReference type="Pfam" id="PF00628">
    <property type="entry name" value="PHD"/>
    <property type="match status" value="1"/>
</dbReference>
<dbReference type="Pfam" id="PF13831">
    <property type="entry name" value="PHD_2"/>
    <property type="match status" value="1"/>
</dbReference>
<dbReference type="InterPro" id="IPR029617">
    <property type="entry name" value="Snt2"/>
</dbReference>
<dbReference type="PROSITE" id="PS50114">
    <property type="entry name" value="GATA_ZN_FINGER_2"/>
    <property type="match status" value="1"/>
</dbReference>
<evidence type="ECO:0000313" key="15">
    <source>
        <dbReference type="Proteomes" id="UP000646827"/>
    </source>
</evidence>
<dbReference type="GO" id="GO:0048189">
    <property type="term" value="C:Lid2 complex"/>
    <property type="evidence" value="ECO:0007669"/>
    <property type="project" value="TreeGrafter"/>
</dbReference>
<dbReference type="SUPFAM" id="SSF46689">
    <property type="entry name" value="Homeodomain-like"/>
    <property type="match status" value="1"/>
</dbReference>
<dbReference type="SMART" id="SM00249">
    <property type="entry name" value="PHD"/>
    <property type="match status" value="3"/>
</dbReference>
<evidence type="ECO:0000256" key="4">
    <source>
        <dbReference type="ARBA" id="ARBA00023125"/>
    </source>
</evidence>
<evidence type="ECO:0000256" key="2">
    <source>
        <dbReference type="ARBA" id="ARBA00022771"/>
    </source>
</evidence>
<feature type="compositionally biased region" description="Low complexity" evidence="7">
    <location>
        <begin position="269"/>
        <end position="303"/>
    </location>
</feature>
<dbReference type="PANTHER" id="PTHR47672">
    <property type="entry name" value="E3 UBIQUITIN-PROTEIN LIGASE SNT2"/>
    <property type="match status" value="1"/>
</dbReference>
<evidence type="ECO:0000259" key="13">
    <source>
        <dbReference type="PROSITE" id="PS51805"/>
    </source>
</evidence>
<feature type="compositionally biased region" description="Acidic residues" evidence="7">
    <location>
        <begin position="637"/>
        <end position="652"/>
    </location>
</feature>
<feature type="domain" description="PHD-type" evidence="8">
    <location>
        <begin position="772"/>
        <end position="820"/>
    </location>
</feature>
<evidence type="ECO:0000313" key="14">
    <source>
        <dbReference type="EMBL" id="KAG2217283.1"/>
    </source>
</evidence>
<evidence type="ECO:0000256" key="3">
    <source>
        <dbReference type="ARBA" id="ARBA00022833"/>
    </source>
</evidence>
<keyword evidence="1" id="KW-0479">Metal-binding</keyword>